<keyword evidence="4" id="KW-1185">Reference proteome</keyword>
<reference evidence="4 5" key="1">
    <citation type="submission" date="2020-04" db="EMBL/GenBank/DDBJ databases">
        <authorList>
            <person name="Wallbank WR R."/>
            <person name="Pardo Diaz C."/>
            <person name="Kozak K."/>
            <person name="Martin S."/>
            <person name="Jiggins C."/>
            <person name="Moest M."/>
            <person name="Warren A I."/>
            <person name="Byers J.R.P. K."/>
            <person name="Montejo-Kovacevich G."/>
            <person name="Yen C E."/>
        </authorList>
    </citation>
    <scope>NUCLEOTIDE SEQUENCE [LARGE SCALE GENOMIC DNA]</scope>
</reference>
<gene>
    <name evidence="2" type="ORF">APLA_LOCUS10158</name>
    <name evidence="3" type="ORF">APLA_LOCUS17075</name>
</gene>
<sequence>MIVSTRVGFFYSKDPKQHNEAITGGCQNGSSAGKRRIAENIRTHITASFFVDEAKDTANLLDRNWLAVISIGGVLLLVAAMIIILKFKSRKYKYRTMYPRAAYSQLTTIDEDLIALTPSTTLKANTEQIPTKSELEEPT</sequence>
<keyword evidence="1" id="KW-1133">Transmembrane helix</keyword>
<dbReference type="Proteomes" id="UP000494256">
    <property type="component" value="Unassembled WGS sequence"/>
</dbReference>
<dbReference type="Proteomes" id="UP000494106">
    <property type="component" value="Unassembled WGS sequence"/>
</dbReference>
<accession>A0A8S1BLE9</accession>
<evidence type="ECO:0000313" key="3">
    <source>
        <dbReference type="EMBL" id="CAB3260593.1"/>
    </source>
</evidence>
<evidence type="ECO:0000256" key="1">
    <source>
        <dbReference type="SAM" id="Phobius"/>
    </source>
</evidence>
<name>A0A8S1BLE9_ARCPL</name>
<protein>
    <submittedName>
        <fullName evidence="3">Uncharacterized protein</fullName>
    </submittedName>
</protein>
<evidence type="ECO:0000313" key="4">
    <source>
        <dbReference type="Proteomes" id="UP000494106"/>
    </source>
</evidence>
<feature type="transmembrane region" description="Helical" evidence="1">
    <location>
        <begin position="65"/>
        <end position="85"/>
    </location>
</feature>
<dbReference type="AlphaFoldDB" id="A0A8S1BLE9"/>
<dbReference type="EMBL" id="CADEBC010000522">
    <property type="protein sequence ID" value="CAB3244790.1"/>
    <property type="molecule type" value="Genomic_DNA"/>
</dbReference>
<keyword evidence="1" id="KW-0472">Membrane</keyword>
<proteinExistence type="predicted"/>
<dbReference type="EMBL" id="CADEBD010000857">
    <property type="protein sequence ID" value="CAB3260593.1"/>
    <property type="molecule type" value="Genomic_DNA"/>
</dbReference>
<dbReference type="OrthoDB" id="7435090at2759"/>
<organism evidence="3 5">
    <name type="scientific">Arctia plantaginis</name>
    <name type="common">Wood tiger moth</name>
    <name type="synonym">Phalaena plantaginis</name>
    <dbReference type="NCBI Taxonomy" id="874455"/>
    <lineage>
        <taxon>Eukaryota</taxon>
        <taxon>Metazoa</taxon>
        <taxon>Ecdysozoa</taxon>
        <taxon>Arthropoda</taxon>
        <taxon>Hexapoda</taxon>
        <taxon>Insecta</taxon>
        <taxon>Pterygota</taxon>
        <taxon>Neoptera</taxon>
        <taxon>Endopterygota</taxon>
        <taxon>Lepidoptera</taxon>
        <taxon>Glossata</taxon>
        <taxon>Ditrysia</taxon>
        <taxon>Noctuoidea</taxon>
        <taxon>Erebidae</taxon>
        <taxon>Arctiinae</taxon>
        <taxon>Arctia</taxon>
    </lineage>
</organism>
<evidence type="ECO:0000313" key="5">
    <source>
        <dbReference type="Proteomes" id="UP000494256"/>
    </source>
</evidence>
<evidence type="ECO:0000313" key="2">
    <source>
        <dbReference type="EMBL" id="CAB3244790.1"/>
    </source>
</evidence>
<keyword evidence="1" id="KW-0812">Transmembrane</keyword>
<comment type="caution">
    <text evidence="3">The sequence shown here is derived from an EMBL/GenBank/DDBJ whole genome shotgun (WGS) entry which is preliminary data.</text>
</comment>